<proteinExistence type="predicted"/>
<reference evidence="1" key="2">
    <citation type="submission" date="2020-05" db="UniProtKB">
        <authorList>
            <consortium name="EnsemblMetazoa"/>
        </authorList>
    </citation>
    <scope>IDENTIFICATION</scope>
    <source>
        <strain evidence="1">IAEA</strain>
    </source>
</reference>
<dbReference type="EnsemblMetazoa" id="GPAI045656-RA">
    <property type="protein sequence ID" value="GPAI045656-PA"/>
    <property type="gene ID" value="GPAI045656"/>
</dbReference>
<dbReference type="VEuPathDB" id="VectorBase:GPAI045656"/>
<keyword evidence="2" id="KW-1185">Reference proteome</keyword>
<dbReference type="AlphaFoldDB" id="A0A1B0AH84"/>
<organism evidence="1 2">
    <name type="scientific">Glossina pallidipes</name>
    <name type="common">Tsetse fly</name>
    <dbReference type="NCBI Taxonomy" id="7398"/>
    <lineage>
        <taxon>Eukaryota</taxon>
        <taxon>Metazoa</taxon>
        <taxon>Ecdysozoa</taxon>
        <taxon>Arthropoda</taxon>
        <taxon>Hexapoda</taxon>
        <taxon>Insecta</taxon>
        <taxon>Pterygota</taxon>
        <taxon>Neoptera</taxon>
        <taxon>Endopterygota</taxon>
        <taxon>Diptera</taxon>
        <taxon>Brachycera</taxon>
        <taxon>Muscomorpha</taxon>
        <taxon>Hippoboscoidea</taxon>
        <taxon>Glossinidae</taxon>
        <taxon>Glossina</taxon>
    </lineage>
</organism>
<accession>A0A1B0AH84</accession>
<dbReference type="Proteomes" id="UP000092445">
    <property type="component" value="Unassembled WGS sequence"/>
</dbReference>
<evidence type="ECO:0000313" key="2">
    <source>
        <dbReference type="Proteomes" id="UP000092445"/>
    </source>
</evidence>
<reference evidence="2" key="1">
    <citation type="submission" date="2014-03" db="EMBL/GenBank/DDBJ databases">
        <authorList>
            <person name="Aksoy S."/>
            <person name="Warren W."/>
            <person name="Wilson R.K."/>
        </authorList>
    </citation>
    <scope>NUCLEOTIDE SEQUENCE [LARGE SCALE GENOMIC DNA]</scope>
    <source>
        <strain evidence="2">IAEA</strain>
    </source>
</reference>
<evidence type="ECO:0008006" key="3">
    <source>
        <dbReference type="Google" id="ProtNLM"/>
    </source>
</evidence>
<evidence type="ECO:0000313" key="1">
    <source>
        <dbReference type="EnsemblMetazoa" id="GPAI045656-PA"/>
    </source>
</evidence>
<name>A0A1B0AH84_GLOPL</name>
<protein>
    <recommendedName>
        <fullName evidence="3">Retrotransposon gag domain-containing protein</fullName>
    </recommendedName>
</protein>
<sequence length="160" mass="17883">MQHVIASPVITNGCNKLKRAAYGGRSRTSSDIQVATSGRIATPPSMTRSLTPPPIAHNEVSALLKVHFEATGAAVKQKPALQQPNAASRRTESKCLSAALVIMLQEGALTWSRDNNKLWTTWGIFKRDFLKCFLPSRYFQNLEDEIRNPESQKSRERFKD</sequence>